<dbReference type="Proteomes" id="UP000887540">
    <property type="component" value="Unplaced"/>
</dbReference>
<accession>A0A914DDF5</accession>
<name>A0A914DDF5_9BILA</name>
<reference evidence="2" key="1">
    <citation type="submission" date="2022-11" db="UniProtKB">
        <authorList>
            <consortium name="WormBaseParasite"/>
        </authorList>
    </citation>
    <scope>IDENTIFICATION</scope>
</reference>
<protein>
    <submittedName>
        <fullName evidence="2">Uncharacterized protein</fullName>
    </submittedName>
</protein>
<dbReference type="AlphaFoldDB" id="A0A914DDF5"/>
<sequence length="88" mass="10195">MTSAIEAWYPSQVVLQNSIERVKKFVAKLITNDFKFPYPTLLEKVDWKPDSHGKRSDCLQLCTLPIVLRSTKSSRHIRRIGYGMELTI</sequence>
<organism evidence="1 2">
    <name type="scientific">Acrobeloides nanus</name>
    <dbReference type="NCBI Taxonomy" id="290746"/>
    <lineage>
        <taxon>Eukaryota</taxon>
        <taxon>Metazoa</taxon>
        <taxon>Ecdysozoa</taxon>
        <taxon>Nematoda</taxon>
        <taxon>Chromadorea</taxon>
        <taxon>Rhabditida</taxon>
        <taxon>Tylenchina</taxon>
        <taxon>Cephalobomorpha</taxon>
        <taxon>Cephaloboidea</taxon>
        <taxon>Cephalobidae</taxon>
        <taxon>Acrobeloides</taxon>
    </lineage>
</organism>
<proteinExistence type="predicted"/>
<keyword evidence="1" id="KW-1185">Reference proteome</keyword>
<dbReference type="WBParaSite" id="ACRNAN_scaffold23242.g22971.t1">
    <property type="protein sequence ID" value="ACRNAN_scaffold23242.g22971.t1"/>
    <property type="gene ID" value="ACRNAN_scaffold23242.g22971"/>
</dbReference>
<evidence type="ECO:0000313" key="2">
    <source>
        <dbReference type="WBParaSite" id="ACRNAN_scaffold23242.g22971.t1"/>
    </source>
</evidence>
<evidence type="ECO:0000313" key="1">
    <source>
        <dbReference type="Proteomes" id="UP000887540"/>
    </source>
</evidence>